<sequence>MAFHPDSGVSSWSRVGKREHRVARPRFAAELAAWNRSSRDTRLAIGNGRSYSDVGLCDRGNLIAMSGLDRFRSFDPETGILVAEAGAMLDAILETFVPRGFFLPVTPGTRFVTLGGAVANDVHGKNHHRAGTFGRHVRSIVLERSDMGRVRVSPDENPQLFAATIGGLGLTGIIVEVELQLQQIASSQLDVETIACVDLDALCDTLERSETGFEHSVAWIDCTARNGRGIVSRANWVETGPLSVHAPPRRSVPGIGVPTPLNPMTLKLFNGAYFTMGQMRAGRAQIHYSPFFYPLDAILNWNRLYGKQGFYQYQCVIPAAAGRAPLAALLAEIAASGEGSLLAVLKTFGDLPSPGMLSFPTKGLTLALDFRNRGAATLSLFDRLDRIVLEAGGRLYPAKDLRMPAALFRAGYPQSKQFEAMIDPCCRSDFWTRVAQ</sequence>
<accession>A0A1L6JCU9</accession>
<dbReference type="AlphaFoldDB" id="A0A1L6JCU9"/>
<reference evidence="4 6" key="3">
    <citation type="submission" date="2018-07" db="EMBL/GenBank/DDBJ databases">
        <title>Genomic and Epidemiologic Investigation of an Indolent Hospital Outbreak.</title>
        <authorList>
            <person name="Johnson R.C."/>
            <person name="Deming C."/>
            <person name="Conlan S."/>
            <person name="Zellmer C.J."/>
            <person name="Michelin A.V."/>
            <person name="Lee-Lin S."/>
            <person name="Thomas P.J."/>
            <person name="Park M."/>
            <person name="Weingarten R.A."/>
            <person name="Less J."/>
            <person name="Dekker J.P."/>
            <person name="Frank K.M."/>
            <person name="Musser K.A."/>
            <person name="Mcquiston J.R."/>
            <person name="Henderson D.K."/>
            <person name="Lau A.F."/>
            <person name="Palmore T.N."/>
            <person name="Segre J.A."/>
        </authorList>
    </citation>
    <scope>NUCLEOTIDE SEQUENCE [LARGE SCALE GENOMIC DNA]</scope>
    <source>
        <strain evidence="4 6">SK-NIH.Env10_0317</strain>
    </source>
</reference>
<dbReference type="KEGG" id="skr:BRX40_16070"/>
<dbReference type="Gene3D" id="3.30.465.10">
    <property type="match status" value="1"/>
</dbReference>
<dbReference type="OrthoDB" id="143770at2"/>
<dbReference type="Proteomes" id="UP000286681">
    <property type="component" value="Unassembled WGS sequence"/>
</dbReference>
<dbReference type="InterPro" id="IPR036318">
    <property type="entry name" value="FAD-bd_PCMH-like_sf"/>
</dbReference>
<dbReference type="PROSITE" id="PS51387">
    <property type="entry name" value="FAD_PCMH"/>
    <property type="match status" value="1"/>
</dbReference>
<dbReference type="RefSeq" id="WP_075152291.1">
    <property type="nucleotide sequence ID" value="NZ_CP018820.1"/>
</dbReference>
<reference evidence="5" key="2">
    <citation type="submission" date="2016-12" db="EMBL/GenBank/DDBJ databases">
        <title>Whole genome sequencing of Sphingomonas sp. ABOJV.</title>
        <authorList>
            <person name="Conlan S."/>
            <person name="Thomas P.J."/>
            <person name="Mullikin J."/>
            <person name="Palmore T.N."/>
            <person name="Frank K.M."/>
            <person name="Segre J.A."/>
        </authorList>
    </citation>
    <scope>NUCLEOTIDE SEQUENCE [LARGE SCALE GENOMIC DNA]</scope>
    <source>
        <strain evidence="5">ABOJV</strain>
    </source>
</reference>
<dbReference type="SUPFAM" id="SSF56176">
    <property type="entry name" value="FAD-binding/transporter-associated domain-like"/>
    <property type="match status" value="1"/>
</dbReference>
<dbReference type="InterPro" id="IPR016169">
    <property type="entry name" value="FAD-bd_PCMH_sub2"/>
</dbReference>
<evidence type="ECO:0000313" key="3">
    <source>
        <dbReference type="EMBL" id="APR53736.1"/>
    </source>
</evidence>
<dbReference type="Proteomes" id="UP000185161">
    <property type="component" value="Chromosome"/>
</dbReference>
<keyword evidence="1" id="KW-0274">FAD</keyword>
<dbReference type="GeneID" id="44134079"/>
<dbReference type="GO" id="GO:0071949">
    <property type="term" value="F:FAD binding"/>
    <property type="evidence" value="ECO:0007669"/>
    <property type="project" value="InterPro"/>
</dbReference>
<evidence type="ECO:0000256" key="1">
    <source>
        <dbReference type="ARBA" id="ARBA00022827"/>
    </source>
</evidence>
<dbReference type="STRING" id="93064.BRX40_16070"/>
<evidence type="ECO:0000259" key="2">
    <source>
        <dbReference type="PROSITE" id="PS51387"/>
    </source>
</evidence>
<name>A0A1L6JCU9_9SPHN</name>
<gene>
    <name evidence="3" type="ORF">BRX40_16070</name>
    <name evidence="4" type="ORF">CA257_04925</name>
</gene>
<organism evidence="3 5">
    <name type="scientific">Sphingomonas koreensis</name>
    <dbReference type="NCBI Taxonomy" id="93064"/>
    <lineage>
        <taxon>Bacteria</taxon>
        <taxon>Pseudomonadati</taxon>
        <taxon>Pseudomonadota</taxon>
        <taxon>Alphaproteobacteria</taxon>
        <taxon>Sphingomonadales</taxon>
        <taxon>Sphingomonadaceae</taxon>
        <taxon>Sphingomonas</taxon>
    </lineage>
</organism>
<keyword evidence="1" id="KW-0285">Flavoprotein</keyword>
<dbReference type="InterPro" id="IPR016166">
    <property type="entry name" value="FAD-bd_PCMH"/>
</dbReference>
<dbReference type="EMBL" id="QQWO01000003">
    <property type="protein sequence ID" value="RSV06249.1"/>
    <property type="molecule type" value="Genomic_DNA"/>
</dbReference>
<protein>
    <submittedName>
        <fullName evidence="4">FAD-binding oxidoreductase</fullName>
    </submittedName>
</protein>
<proteinExistence type="predicted"/>
<evidence type="ECO:0000313" key="4">
    <source>
        <dbReference type="EMBL" id="RSV06249.1"/>
    </source>
</evidence>
<evidence type="ECO:0000313" key="5">
    <source>
        <dbReference type="Proteomes" id="UP000185161"/>
    </source>
</evidence>
<dbReference type="InterPro" id="IPR006094">
    <property type="entry name" value="Oxid_FAD_bind_N"/>
</dbReference>
<dbReference type="Pfam" id="PF01565">
    <property type="entry name" value="FAD_binding_4"/>
    <property type="match status" value="1"/>
</dbReference>
<keyword evidence="5" id="KW-1185">Reference proteome</keyword>
<evidence type="ECO:0000313" key="6">
    <source>
        <dbReference type="Proteomes" id="UP000286681"/>
    </source>
</evidence>
<dbReference type="PANTHER" id="PTHR43762">
    <property type="entry name" value="L-GULONOLACTONE OXIDASE"/>
    <property type="match status" value="1"/>
</dbReference>
<dbReference type="GO" id="GO:0016899">
    <property type="term" value="F:oxidoreductase activity, acting on the CH-OH group of donors, oxygen as acceptor"/>
    <property type="evidence" value="ECO:0007669"/>
    <property type="project" value="InterPro"/>
</dbReference>
<dbReference type="InterPro" id="IPR010031">
    <property type="entry name" value="FAD_lactone_oxidase-like"/>
</dbReference>
<dbReference type="EMBL" id="CP018820">
    <property type="protein sequence ID" value="APR53736.1"/>
    <property type="molecule type" value="Genomic_DNA"/>
</dbReference>
<feature type="domain" description="FAD-binding PCMH-type" evidence="2">
    <location>
        <begin position="14"/>
        <end position="184"/>
    </location>
</feature>
<reference evidence="3" key="1">
    <citation type="submission" date="2016-12" db="EMBL/GenBank/DDBJ databases">
        <title>Whole genome sequencing of Sphingomonas koreensis.</title>
        <authorList>
            <person name="Conlan S."/>
            <person name="Thomas P.J."/>
            <person name="Mullikin J."/>
            <person name="Palmore T.N."/>
            <person name="Frank K.M."/>
            <person name="Segre J.A."/>
        </authorList>
    </citation>
    <scope>NUCLEOTIDE SEQUENCE</scope>
    <source>
        <strain evidence="3">ABOJV</strain>
    </source>
</reference>
<dbReference type="PANTHER" id="PTHR43762:SF1">
    <property type="entry name" value="D-ARABINONO-1,4-LACTONE OXIDASE"/>
    <property type="match status" value="1"/>
</dbReference>